<dbReference type="Pfam" id="PF01740">
    <property type="entry name" value="STAS"/>
    <property type="match status" value="1"/>
</dbReference>
<dbReference type="Proteomes" id="UP000886611">
    <property type="component" value="Unassembled WGS sequence"/>
</dbReference>
<feature type="transmembrane region" description="Helical" evidence="6">
    <location>
        <begin position="109"/>
        <end position="125"/>
    </location>
</feature>
<evidence type="ECO:0000256" key="2">
    <source>
        <dbReference type="ARBA" id="ARBA00022692"/>
    </source>
</evidence>
<dbReference type="InterPro" id="IPR011547">
    <property type="entry name" value="SLC26A/SulP_dom"/>
</dbReference>
<dbReference type="InterPro" id="IPR018045">
    <property type="entry name" value="S04_transporter_CS"/>
</dbReference>
<dbReference type="AlphaFoldDB" id="A0A8X7X491"/>
<reference evidence="8 9" key="1">
    <citation type="journal article" date="2021" name="Cell">
        <title>Tracing the genetic footprints of vertebrate landing in non-teleost ray-finned fishes.</title>
        <authorList>
            <person name="Bi X."/>
            <person name="Wang K."/>
            <person name="Yang L."/>
            <person name="Pan H."/>
            <person name="Jiang H."/>
            <person name="Wei Q."/>
            <person name="Fang M."/>
            <person name="Yu H."/>
            <person name="Zhu C."/>
            <person name="Cai Y."/>
            <person name="He Y."/>
            <person name="Gan X."/>
            <person name="Zeng H."/>
            <person name="Yu D."/>
            <person name="Zhu Y."/>
            <person name="Jiang H."/>
            <person name="Qiu Q."/>
            <person name="Yang H."/>
            <person name="Zhang Y.E."/>
            <person name="Wang W."/>
            <person name="Zhu M."/>
            <person name="He S."/>
            <person name="Zhang G."/>
        </authorList>
    </citation>
    <scope>NUCLEOTIDE SEQUENCE [LARGE SCALE GENOMIC DNA]</scope>
    <source>
        <strain evidence="8">Bchr_013</strain>
    </source>
</reference>
<evidence type="ECO:0000259" key="7">
    <source>
        <dbReference type="PROSITE" id="PS50801"/>
    </source>
</evidence>
<gene>
    <name evidence="8" type="primary">Slc26a11</name>
    <name evidence="8" type="ORF">GTO96_0011311</name>
</gene>
<feature type="region of interest" description="Disordered" evidence="5">
    <location>
        <begin position="686"/>
        <end position="710"/>
    </location>
</feature>
<feature type="transmembrane region" description="Helical" evidence="6">
    <location>
        <begin position="312"/>
        <end position="330"/>
    </location>
</feature>
<feature type="transmembrane region" description="Helical" evidence="6">
    <location>
        <begin position="131"/>
        <end position="152"/>
    </location>
</feature>
<dbReference type="InterPro" id="IPR036513">
    <property type="entry name" value="STAS_dom_sf"/>
</dbReference>
<feature type="non-terminal residue" evidence="8">
    <location>
        <position position="1"/>
    </location>
</feature>
<evidence type="ECO:0000256" key="4">
    <source>
        <dbReference type="ARBA" id="ARBA00023136"/>
    </source>
</evidence>
<dbReference type="InterPro" id="IPR001902">
    <property type="entry name" value="SLC26A/SulP_fam"/>
</dbReference>
<comment type="caution">
    <text evidence="8">The sequence shown here is derived from an EMBL/GenBank/DDBJ whole genome shotgun (WGS) entry which is preliminary data.</text>
</comment>
<evidence type="ECO:0000256" key="3">
    <source>
        <dbReference type="ARBA" id="ARBA00022989"/>
    </source>
</evidence>
<sequence length="826" mass="91449">MSGSVYLRDERAHLISENECMTDKPFTRRLCSCCSYAAVRKRLPILNWLPQYSLQWLKLDLIAGLTVGLTVVPQALAYAEVAGLPVQYGLYSSFMGCFVYCVLGTSKDITLGPTAIMSLLCASYIDHDPVYAVLLTFLCGIIQCVTGILHLARNAVVVLSAAVVAFVFTDHNLDVFTLTGKTAKGLPPFRPPFFSEKTENETLSFKDITEDLGAGLAVIPLMGLLESISIAKAFGSENDYRIDTNQEILAIGLTNILGSFVSSYPVTGSFGRTAVNSQTGSCTPAGGLVTGSVVLLSLAYLMPLFYYIPKAALASVIICAVLPMFDYTIFKKLWKVKKMDLLPFLLTFIMCFWEIQYGIVAGVILSSFILLYRVSRPQIQISGEDVVVLKLQSELNFPAMQYFSDTLYKEALKASPPRSAIVDLHRVNYIDYTVVKEMEDLLRQFKDKKLSLVFTRLSSPCSRPSQFQVQTGAAIKPCAEISLDDIQSALQEETPPSGNTDSKGDRIMDVTMVDDAVVKMGDSLSADMKDVKPLKEQKRPSEDQNEIPRARKKKKKSRKKVQTEERLSVAGDRSSSDFSDITQEESASSLQDISLETVEEKKDVENNVSNHLENNDKGLDPNISENHDIQMDENEQLSLEAGVEAVSKGTLKAEEEVKDFSKDFKHREDRTKNLLPLKSDDQSASDCLNDFQHSESSPISAPADSPTFPTHVQEMDCSVDRDRDKVILRAGDPIGNWEENLTEITVRRDLDECGLLVEGCLVVSKKNLKHVSIPYNSAPDFCCSGMSLLYQSFQEYNQLISKISSGVRGGNVLQKNMKLSILVVIT</sequence>
<feature type="compositionally biased region" description="Polar residues" evidence="5">
    <location>
        <begin position="576"/>
        <end position="594"/>
    </location>
</feature>
<dbReference type="SUPFAM" id="SSF52091">
    <property type="entry name" value="SpoIIaa-like"/>
    <property type="match status" value="1"/>
</dbReference>
<feature type="compositionally biased region" description="Basic and acidic residues" evidence="5">
    <location>
        <begin position="527"/>
        <end position="549"/>
    </location>
</feature>
<feature type="transmembrane region" description="Helical" evidence="6">
    <location>
        <begin position="285"/>
        <end position="306"/>
    </location>
</feature>
<dbReference type="CDD" id="cd07042">
    <property type="entry name" value="STAS_SulP_like_sulfate_transporter"/>
    <property type="match status" value="1"/>
</dbReference>
<accession>A0A8X7X491</accession>
<evidence type="ECO:0000256" key="6">
    <source>
        <dbReference type="SAM" id="Phobius"/>
    </source>
</evidence>
<evidence type="ECO:0000256" key="1">
    <source>
        <dbReference type="ARBA" id="ARBA00004141"/>
    </source>
</evidence>
<dbReference type="PROSITE" id="PS01130">
    <property type="entry name" value="SLC26A"/>
    <property type="match status" value="1"/>
</dbReference>
<dbReference type="EMBL" id="JAATIS010004753">
    <property type="protein sequence ID" value="KAG2461063.1"/>
    <property type="molecule type" value="Genomic_DNA"/>
</dbReference>
<organism evidence="8 9">
    <name type="scientific">Polypterus senegalus</name>
    <name type="common">Senegal bichir</name>
    <dbReference type="NCBI Taxonomy" id="55291"/>
    <lineage>
        <taxon>Eukaryota</taxon>
        <taxon>Metazoa</taxon>
        <taxon>Chordata</taxon>
        <taxon>Craniata</taxon>
        <taxon>Vertebrata</taxon>
        <taxon>Euteleostomi</taxon>
        <taxon>Actinopterygii</taxon>
        <taxon>Polypteriformes</taxon>
        <taxon>Polypteridae</taxon>
        <taxon>Polypterus</taxon>
    </lineage>
</organism>
<dbReference type="GO" id="GO:0008271">
    <property type="term" value="F:secondary active sulfate transmembrane transporter activity"/>
    <property type="evidence" value="ECO:0007669"/>
    <property type="project" value="InterPro"/>
</dbReference>
<keyword evidence="3 6" id="KW-1133">Transmembrane helix</keyword>
<protein>
    <submittedName>
        <fullName evidence="8">S2611 protein</fullName>
    </submittedName>
</protein>
<keyword evidence="2 6" id="KW-0812">Transmembrane</keyword>
<feature type="region of interest" description="Disordered" evidence="5">
    <location>
        <begin position="524"/>
        <end position="595"/>
    </location>
</feature>
<feature type="compositionally biased region" description="Basic residues" evidence="5">
    <location>
        <begin position="550"/>
        <end position="560"/>
    </location>
</feature>
<evidence type="ECO:0000313" key="8">
    <source>
        <dbReference type="EMBL" id="KAG2461063.1"/>
    </source>
</evidence>
<dbReference type="InterPro" id="IPR002645">
    <property type="entry name" value="STAS_dom"/>
</dbReference>
<evidence type="ECO:0000256" key="5">
    <source>
        <dbReference type="SAM" id="MobiDB-lite"/>
    </source>
</evidence>
<name>A0A8X7X491_POLSE</name>
<dbReference type="GO" id="GO:0016020">
    <property type="term" value="C:membrane"/>
    <property type="evidence" value="ECO:0007669"/>
    <property type="project" value="UniProtKB-SubCell"/>
</dbReference>
<dbReference type="Pfam" id="PF00916">
    <property type="entry name" value="Sulfate_transp"/>
    <property type="match status" value="1"/>
</dbReference>
<dbReference type="PROSITE" id="PS50801">
    <property type="entry name" value="STAS"/>
    <property type="match status" value="1"/>
</dbReference>
<keyword evidence="9" id="KW-1185">Reference proteome</keyword>
<keyword evidence="4 6" id="KW-0472">Membrane</keyword>
<feature type="domain" description="STAS" evidence="7">
    <location>
        <begin position="384"/>
        <end position="455"/>
    </location>
</feature>
<dbReference type="Gene3D" id="3.30.750.24">
    <property type="entry name" value="STAS domain"/>
    <property type="match status" value="1"/>
</dbReference>
<dbReference type="PANTHER" id="PTHR11814">
    <property type="entry name" value="SULFATE TRANSPORTER"/>
    <property type="match status" value="1"/>
</dbReference>
<proteinExistence type="predicted"/>
<evidence type="ECO:0000313" key="9">
    <source>
        <dbReference type="Proteomes" id="UP000886611"/>
    </source>
</evidence>
<feature type="transmembrane region" description="Helical" evidence="6">
    <location>
        <begin position="342"/>
        <end position="372"/>
    </location>
</feature>
<feature type="non-terminal residue" evidence="8">
    <location>
        <position position="826"/>
    </location>
</feature>
<comment type="subcellular location">
    <subcellularLocation>
        <location evidence="1">Membrane</location>
        <topology evidence="1">Multi-pass membrane protein</topology>
    </subcellularLocation>
</comment>